<sequence>MGIHACLSLLVISTVILELGAQDVLFEGGQARPKRRIPPPLGCSDGPPIYTCISVSSCSSSGPTYNNGDTCTYECAPGCSGPFTTTVTCNNGEWDGRVPICQSGGCKAAPPTPPCVNVICHSPAPYDNGQTCYYTCAPGCTGAVSTIVSCVYEEWKGQVPFCHNAQMQTCPSPPSFPCSTISDCSAPYMNGVTCTYNCNDTCTGEPSTTFRRCLMGQWFGPDWDGCVPAMATIALHLGCDAAPPTFPCTTRTCTGTTNHGDVCTYVCEDGCVGSPSTMTRTCTDGAWVGPDWGGCRKPEKPCRKKPKARPCSTYTCDQPGYPYPSGTTCTYTCRRGCATTPATTTATCRNGKWTGPNKRWKCKKGCGAPPDPPCTKRFGCDPAYKYGEKCYYRCYHEGGYAMEVSGDPVRICQKDGSWKGADLVCDCEGCVPTDGPAAGGD</sequence>
<evidence type="ECO:0000256" key="2">
    <source>
        <dbReference type="ARBA" id="ARBA00022737"/>
    </source>
</evidence>
<feature type="domain" description="Sushi" evidence="7">
    <location>
        <begin position="364"/>
        <end position="427"/>
    </location>
</feature>
<keyword evidence="3" id="KW-1015">Disulfide bond</keyword>
<gene>
    <name evidence="8" type="primary">CSMD2</name>
    <name evidence="8" type="ORF">BLAG_LOCUS25023</name>
</gene>
<feature type="domain" description="Sushi" evidence="7">
    <location>
        <begin position="104"/>
        <end position="164"/>
    </location>
</feature>
<accession>A0A8K0AEF9</accession>
<comment type="caution">
    <text evidence="5">Lacks conserved residue(s) required for the propagation of feature annotation.</text>
</comment>
<keyword evidence="6" id="KW-0732">Signal</keyword>
<feature type="domain" description="Sushi" evidence="7">
    <location>
        <begin position="41"/>
        <end position="103"/>
    </location>
</feature>
<evidence type="ECO:0000256" key="5">
    <source>
        <dbReference type="PROSITE-ProRule" id="PRU00302"/>
    </source>
</evidence>
<evidence type="ECO:0000259" key="7">
    <source>
        <dbReference type="PROSITE" id="PS50923"/>
    </source>
</evidence>
<dbReference type="InterPro" id="IPR000436">
    <property type="entry name" value="Sushi_SCR_CCP_dom"/>
</dbReference>
<dbReference type="Gene3D" id="2.10.70.10">
    <property type="entry name" value="Complement Module, domain 1"/>
    <property type="match status" value="2"/>
</dbReference>
<dbReference type="PANTHER" id="PTHR19325">
    <property type="entry name" value="COMPLEMENT COMPONENT-RELATED SUSHI DOMAIN-CONTAINING"/>
    <property type="match status" value="1"/>
</dbReference>
<evidence type="ECO:0000256" key="1">
    <source>
        <dbReference type="ARBA" id="ARBA00022659"/>
    </source>
</evidence>
<reference evidence="8" key="1">
    <citation type="submission" date="2022-01" db="EMBL/GenBank/DDBJ databases">
        <authorList>
            <person name="Braso-Vives M."/>
        </authorList>
    </citation>
    <scope>NUCLEOTIDE SEQUENCE</scope>
</reference>
<evidence type="ECO:0000256" key="4">
    <source>
        <dbReference type="ARBA" id="ARBA00023180"/>
    </source>
</evidence>
<dbReference type="Proteomes" id="UP000838412">
    <property type="component" value="Chromosome 9"/>
</dbReference>
<organism evidence="8 9">
    <name type="scientific">Branchiostoma lanceolatum</name>
    <name type="common">Common lancelet</name>
    <name type="synonym">Amphioxus lanceolatum</name>
    <dbReference type="NCBI Taxonomy" id="7740"/>
    <lineage>
        <taxon>Eukaryota</taxon>
        <taxon>Metazoa</taxon>
        <taxon>Chordata</taxon>
        <taxon>Cephalochordata</taxon>
        <taxon>Leptocardii</taxon>
        <taxon>Amphioxiformes</taxon>
        <taxon>Branchiostomatidae</taxon>
        <taxon>Branchiostoma</taxon>
    </lineage>
</organism>
<keyword evidence="4" id="KW-0325">Glycoprotein</keyword>
<keyword evidence="9" id="KW-1185">Reference proteome</keyword>
<dbReference type="EMBL" id="OV696694">
    <property type="protein sequence ID" value="CAH1273798.1"/>
    <property type="molecule type" value="Genomic_DNA"/>
</dbReference>
<dbReference type="OrthoDB" id="10051774at2759"/>
<dbReference type="SMART" id="SM00032">
    <property type="entry name" value="CCP"/>
    <property type="match status" value="6"/>
</dbReference>
<dbReference type="CDD" id="cd00033">
    <property type="entry name" value="CCP"/>
    <property type="match status" value="1"/>
</dbReference>
<keyword evidence="1 5" id="KW-0768">Sushi</keyword>
<dbReference type="PROSITE" id="PS50923">
    <property type="entry name" value="SUSHI"/>
    <property type="match status" value="3"/>
</dbReference>
<feature type="signal peptide" evidence="6">
    <location>
        <begin position="1"/>
        <end position="21"/>
    </location>
</feature>
<evidence type="ECO:0000256" key="6">
    <source>
        <dbReference type="SAM" id="SignalP"/>
    </source>
</evidence>
<dbReference type="Pfam" id="PF00084">
    <property type="entry name" value="Sushi"/>
    <property type="match status" value="1"/>
</dbReference>
<feature type="chain" id="PRO_5035427783" evidence="6">
    <location>
        <begin position="22"/>
        <end position="441"/>
    </location>
</feature>
<name>A0A8K0AEF9_BRALA</name>
<evidence type="ECO:0000313" key="8">
    <source>
        <dbReference type="EMBL" id="CAH1273798.1"/>
    </source>
</evidence>
<proteinExistence type="predicted"/>
<dbReference type="PANTHER" id="PTHR19325:SF560">
    <property type="entry name" value="SUSHI, VON WILLEBRAND FACTOR TYPE A, EGF AND PENTRAXIN DOMAIN-CONTAINING PROTEIN 1"/>
    <property type="match status" value="1"/>
</dbReference>
<dbReference type="SUPFAM" id="SSF57535">
    <property type="entry name" value="Complement control module/SCR domain"/>
    <property type="match status" value="2"/>
</dbReference>
<keyword evidence="2" id="KW-0677">Repeat</keyword>
<evidence type="ECO:0000256" key="3">
    <source>
        <dbReference type="ARBA" id="ARBA00023157"/>
    </source>
</evidence>
<evidence type="ECO:0000313" key="9">
    <source>
        <dbReference type="Proteomes" id="UP000838412"/>
    </source>
</evidence>
<dbReference type="AlphaFoldDB" id="A0A8K0AEF9"/>
<dbReference type="InterPro" id="IPR050350">
    <property type="entry name" value="Compl-Cell_Adhes-Reg"/>
</dbReference>
<dbReference type="InterPro" id="IPR035976">
    <property type="entry name" value="Sushi/SCR/CCP_sf"/>
</dbReference>
<protein>
    <submittedName>
        <fullName evidence="8">CSMD2 protein</fullName>
    </submittedName>
</protein>